<dbReference type="InterPro" id="IPR014942">
    <property type="entry name" value="AbiEii"/>
</dbReference>
<dbReference type="Proteomes" id="UP000177451">
    <property type="component" value="Unassembled WGS sequence"/>
</dbReference>
<evidence type="ECO:0008006" key="3">
    <source>
        <dbReference type="Google" id="ProtNLM"/>
    </source>
</evidence>
<gene>
    <name evidence="1" type="ORF">A2Z53_01920</name>
</gene>
<reference evidence="1 2" key="1">
    <citation type="journal article" date="2016" name="Nat. Commun.">
        <title>Thousands of microbial genomes shed light on interconnected biogeochemical processes in an aquifer system.</title>
        <authorList>
            <person name="Anantharaman K."/>
            <person name="Brown C.T."/>
            <person name="Hug L.A."/>
            <person name="Sharon I."/>
            <person name="Castelle C.J."/>
            <person name="Probst A.J."/>
            <person name="Thomas B.C."/>
            <person name="Singh A."/>
            <person name="Wilkins M.J."/>
            <person name="Karaoz U."/>
            <person name="Brodie E.L."/>
            <person name="Williams K.H."/>
            <person name="Hubbard S.S."/>
            <person name="Banfield J.F."/>
        </authorList>
    </citation>
    <scope>NUCLEOTIDE SEQUENCE [LARGE SCALE GENOMIC DNA]</scope>
</reference>
<evidence type="ECO:0000313" key="2">
    <source>
        <dbReference type="Proteomes" id="UP000177451"/>
    </source>
</evidence>
<dbReference type="AlphaFoldDB" id="A0A1F5VPY1"/>
<sequence>MVSTPGINGISDDQLHLDTLPPATREAFFAIRTVDFLQCDEWYLAGGTALALQVGHRQSVDLDFFTPQDSFNETNLERRLMRTGFWVTSSRDNGTLYGNFKGAKISFIAYPFFRPSAKLQSGTICLLRPADVAVMKIIAISQRGKKRDFVDLYWYSCNQEPLAPVIERARCQYPGQEHNTSHFLKSLVYFEDAESDPMPKLYFKADWAGIKSYFYREVPKITKELLLL</sequence>
<dbReference type="Pfam" id="PF08843">
    <property type="entry name" value="AbiEii"/>
    <property type="match status" value="2"/>
</dbReference>
<name>A0A1F5VPY1_9BACT</name>
<evidence type="ECO:0000313" key="1">
    <source>
        <dbReference type="EMBL" id="OGF65398.1"/>
    </source>
</evidence>
<dbReference type="EMBL" id="MFHH01000005">
    <property type="protein sequence ID" value="OGF65398.1"/>
    <property type="molecule type" value="Genomic_DNA"/>
</dbReference>
<proteinExistence type="predicted"/>
<comment type="caution">
    <text evidence="1">The sequence shown here is derived from an EMBL/GenBank/DDBJ whole genome shotgun (WGS) entry which is preliminary data.</text>
</comment>
<organism evidence="1 2">
    <name type="scientific">Candidatus Giovannonibacteria bacterium RIFCSPHIGHO2_02_42_15</name>
    <dbReference type="NCBI Taxonomy" id="1798329"/>
    <lineage>
        <taxon>Bacteria</taxon>
        <taxon>Candidatus Giovannoniibacteriota</taxon>
    </lineage>
</organism>
<protein>
    <recommendedName>
        <fullName evidence="3">Nucleotidyl transferase AbiEii/AbiGii toxin family protein</fullName>
    </recommendedName>
</protein>
<accession>A0A1F5VPY1</accession>